<feature type="domain" description="AAA+ ATPase" evidence="1">
    <location>
        <begin position="41"/>
        <end position="230"/>
    </location>
</feature>
<evidence type="ECO:0000259" key="1">
    <source>
        <dbReference type="SMART" id="SM00382"/>
    </source>
</evidence>
<dbReference type="InterPro" id="IPR011704">
    <property type="entry name" value="ATPase_dyneun-rel_AAA"/>
</dbReference>
<dbReference type="InterPro" id="IPR050764">
    <property type="entry name" value="CbbQ/NirQ/NorQ/GpvN"/>
</dbReference>
<dbReference type="InterPro" id="IPR003593">
    <property type="entry name" value="AAA+_ATPase"/>
</dbReference>
<name>A0ABU2H2C3_9ACTN</name>
<dbReference type="PANTHER" id="PTHR42759">
    <property type="entry name" value="MOXR FAMILY PROTEIN"/>
    <property type="match status" value="1"/>
</dbReference>
<dbReference type="RefSeq" id="WP_310910916.1">
    <property type="nucleotide sequence ID" value="NZ_JAVLVT010000001.1"/>
</dbReference>
<reference evidence="3" key="1">
    <citation type="submission" date="2023-07" db="EMBL/GenBank/DDBJ databases">
        <title>Novel species in the genus Lipingzhangella isolated from Sambhar Salt Lake.</title>
        <authorList>
            <person name="Jiya N."/>
            <person name="Kajale S."/>
            <person name="Sharma A."/>
        </authorList>
    </citation>
    <scope>NUCLEOTIDE SEQUENCE [LARGE SCALE GENOMIC DNA]</scope>
    <source>
        <strain evidence="3">LS1_29</strain>
    </source>
</reference>
<organism evidence="2 3">
    <name type="scientific">Lipingzhangella rawalii</name>
    <dbReference type="NCBI Taxonomy" id="2055835"/>
    <lineage>
        <taxon>Bacteria</taxon>
        <taxon>Bacillati</taxon>
        <taxon>Actinomycetota</taxon>
        <taxon>Actinomycetes</taxon>
        <taxon>Streptosporangiales</taxon>
        <taxon>Nocardiopsidaceae</taxon>
        <taxon>Lipingzhangella</taxon>
    </lineage>
</organism>
<dbReference type="Gene3D" id="3.40.50.300">
    <property type="entry name" value="P-loop containing nucleotide triphosphate hydrolases"/>
    <property type="match status" value="1"/>
</dbReference>
<dbReference type="Proteomes" id="UP001250214">
    <property type="component" value="Unassembled WGS sequence"/>
</dbReference>
<comment type="caution">
    <text evidence="2">The sequence shown here is derived from an EMBL/GenBank/DDBJ whole genome shotgun (WGS) entry which is preliminary data.</text>
</comment>
<protein>
    <submittedName>
        <fullName evidence="2">MoxR family ATPase</fullName>
    </submittedName>
</protein>
<dbReference type="CDD" id="cd00009">
    <property type="entry name" value="AAA"/>
    <property type="match status" value="1"/>
</dbReference>
<evidence type="ECO:0000313" key="3">
    <source>
        <dbReference type="Proteomes" id="UP001250214"/>
    </source>
</evidence>
<dbReference type="SMART" id="SM00382">
    <property type="entry name" value="AAA"/>
    <property type="match status" value="1"/>
</dbReference>
<dbReference type="EMBL" id="JAVLVT010000001">
    <property type="protein sequence ID" value="MDS1269446.1"/>
    <property type="molecule type" value="Genomic_DNA"/>
</dbReference>
<dbReference type="Pfam" id="PF07728">
    <property type="entry name" value="AAA_5"/>
    <property type="match status" value="1"/>
</dbReference>
<proteinExistence type="predicted"/>
<keyword evidence="3" id="KW-1185">Reference proteome</keyword>
<accession>A0ABU2H2C3</accession>
<dbReference type="PANTHER" id="PTHR42759:SF1">
    <property type="entry name" value="MAGNESIUM-CHELATASE SUBUNIT CHLD"/>
    <property type="match status" value="1"/>
</dbReference>
<evidence type="ECO:0000313" key="2">
    <source>
        <dbReference type="EMBL" id="MDS1269446.1"/>
    </source>
</evidence>
<sequence length="327" mass="36108">MSADAEAFAPHTPQELAQQLDDNDYLADEGVATACFLALRMGRPLFLEGDAGVGKTELAKALAHVLGGSLIRLQCHEGIDATQALYDWDYPRQLLHLRAAQAAGVNEVAELESGLYTRRFLLERPLLRALGTETPPAAPPVLLIDEIDRADDEFEAFLLEFLADFQISIPEFGTVRAATPPVVVLTSNRTREVHDALKRRCLYHWMPHPDFAREVAIIRRRRPEVTDQLARDVARASQRLREPQHVDAELLRPPGVAESIDWAQALDALGVRGLDPEDTAAIDAATRSLGALVKQREDHETVRGRLRALLNGASAETDTTATRQGRL</sequence>
<gene>
    <name evidence="2" type="ORF">RIF23_03950</name>
</gene>
<dbReference type="InterPro" id="IPR027417">
    <property type="entry name" value="P-loop_NTPase"/>
</dbReference>
<dbReference type="SUPFAM" id="SSF52540">
    <property type="entry name" value="P-loop containing nucleoside triphosphate hydrolases"/>
    <property type="match status" value="1"/>
</dbReference>